<accession>A0ABQ3WDN8</accession>
<comment type="caution">
    <text evidence="2">The sequence shown here is derived from an EMBL/GenBank/DDBJ whole genome shotgun (WGS) entry which is preliminary data.</text>
</comment>
<dbReference type="EMBL" id="BOMF01000045">
    <property type="protein sequence ID" value="GID45134.1"/>
    <property type="molecule type" value="Genomic_DNA"/>
</dbReference>
<protein>
    <submittedName>
        <fullName evidence="2">Molybdopterin-binding protein</fullName>
    </submittedName>
</protein>
<reference evidence="2" key="1">
    <citation type="submission" date="2021-01" db="EMBL/GenBank/DDBJ databases">
        <title>Whole genome shotgun sequence of Actinoplanes capillaceus NBRC 16408.</title>
        <authorList>
            <person name="Komaki H."/>
            <person name="Tamura T."/>
        </authorList>
    </citation>
    <scope>NUCLEOTIDE SEQUENCE [LARGE SCALE GENOMIC DNA]</scope>
    <source>
        <strain evidence="2">NBRC 16408</strain>
    </source>
</reference>
<proteinExistence type="predicted"/>
<name>A0ABQ3WDN8_9ACTN</name>
<sequence>MRAQSDVLGAYSPVNGMIPTLPRARGSGREVYSYLMGIISRGFGGRRRESPPDLPPGQYLAHDFPVLSAGPTPRIPLDRWHFTIVTETGEKHTWDWQQFTALPAEEITVDIHCVTKWSKLGTTWKGVAIDTLFEEVESAADYVMAHSYGGYTTNVPLEDLLDGRAWIAYEYDGEPLHPEHGGPARLLIPHLYFWKSAKWVDGFRMMHEDEPGFWEDAGYHMYGDPWREQRYHGD</sequence>
<evidence type="ECO:0000259" key="1">
    <source>
        <dbReference type="Pfam" id="PF00174"/>
    </source>
</evidence>
<dbReference type="SUPFAM" id="SSF56524">
    <property type="entry name" value="Oxidoreductase molybdopterin-binding domain"/>
    <property type="match status" value="1"/>
</dbReference>
<evidence type="ECO:0000313" key="2">
    <source>
        <dbReference type="EMBL" id="GID45134.1"/>
    </source>
</evidence>
<dbReference type="InterPro" id="IPR000572">
    <property type="entry name" value="OxRdtase_Mopterin-bd_dom"/>
</dbReference>
<feature type="domain" description="Oxidoreductase molybdopterin-binding" evidence="1">
    <location>
        <begin position="70"/>
        <end position="214"/>
    </location>
</feature>
<dbReference type="PANTHER" id="PTHR43032">
    <property type="entry name" value="PROTEIN-METHIONINE-SULFOXIDE REDUCTASE"/>
    <property type="match status" value="1"/>
</dbReference>
<organism evidence="2">
    <name type="scientific">Actinoplanes campanulatus</name>
    <dbReference type="NCBI Taxonomy" id="113559"/>
    <lineage>
        <taxon>Bacteria</taxon>
        <taxon>Bacillati</taxon>
        <taxon>Actinomycetota</taxon>
        <taxon>Actinomycetes</taxon>
        <taxon>Micromonosporales</taxon>
        <taxon>Micromonosporaceae</taxon>
        <taxon>Actinoplanes</taxon>
    </lineage>
</organism>
<dbReference type="PANTHER" id="PTHR43032:SF4">
    <property type="entry name" value="OXIDOREDUCTASE MOLYBDOPTERIN-BINDING DOMAIN-CONTAINING PROTEIN"/>
    <property type="match status" value="1"/>
</dbReference>
<dbReference type="InterPro" id="IPR036374">
    <property type="entry name" value="OxRdtase_Mopterin-bd_sf"/>
</dbReference>
<dbReference type="Gene3D" id="3.90.420.10">
    <property type="entry name" value="Oxidoreductase, molybdopterin-binding domain"/>
    <property type="match status" value="1"/>
</dbReference>
<dbReference type="CDD" id="cd02109">
    <property type="entry name" value="arch_bact_SO_family_Moco"/>
    <property type="match status" value="1"/>
</dbReference>
<dbReference type="Pfam" id="PF00174">
    <property type="entry name" value="Oxidored_molyb"/>
    <property type="match status" value="1"/>
</dbReference>
<gene>
    <name evidence="2" type="ORF">Aca07nite_24090</name>
</gene>